<dbReference type="RefSeq" id="WP_263371261.1">
    <property type="nucleotide sequence ID" value="NZ_JAGSYD010000002.1"/>
</dbReference>
<dbReference type="InterPro" id="IPR012657">
    <property type="entry name" value="23S_rRNA-intervening_sequence"/>
</dbReference>
<dbReference type="EMBL" id="JBHSWI010000001">
    <property type="protein sequence ID" value="MFC6647342.1"/>
    <property type="molecule type" value="Genomic_DNA"/>
</dbReference>
<dbReference type="PANTHER" id="PTHR38471">
    <property type="entry name" value="FOUR HELIX BUNDLE PROTEIN"/>
    <property type="match status" value="1"/>
</dbReference>
<evidence type="ECO:0000313" key="1">
    <source>
        <dbReference type="EMBL" id="MFC6647342.1"/>
    </source>
</evidence>
<dbReference type="CDD" id="cd16377">
    <property type="entry name" value="23S_rRNA_IVP_like"/>
    <property type="match status" value="1"/>
</dbReference>
<organism evidence="1 2">
    <name type="scientific">Granulicella cerasi</name>
    <dbReference type="NCBI Taxonomy" id="741063"/>
    <lineage>
        <taxon>Bacteria</taxon>
        <taxon>Pseudomonadati</taxon>
        <taxon>Acidobacteriota</taxon>
        <taxon>Terriglobia</taxon>
        <taxon>Terriglobales</taxon>
        <taxon>Acidobacteriaceae</taxon>
        <taxon>Granulicella</taxon>
    </lineage>
</organism>
<gene>
    <name evidence="1" type="ORF">ACFQBQ_17545</name>
</gene>
<dbReference type="Proteomes" id="UP001596391">
    <property type="component" value="Unassembled WGS sequence"/>
</dbReference>
<dbReference type="PANTHER" id="PTHR38471:SF2">
    <property type="entry name" value="FOUR HELIX BUNDLE PROTEIN"/>
    <property type="match status" value="1"/>
</dbReference>
<reference evidence="2" key="1">
    <citation type="journal article" date="2019" name="Int. J. Syst. Evol. Microbiol.">
        <title>The Global Catalogue of Microorganisms (GCM) 10K type strain sequencing project: providing services to taxonomists for standard genome sequencing and annotation.</title>
        <authorList>
            <consortium name="The Broad Institute Genomics Platform"/>
            <consortium name="The Broad Institute Genome Sequencing Center for Infectious Disease"/>
            <person name="Wu L."/>
            <person name="Ma J."/>
        </authorList>
    </citation>
    <scope>NUCLEOTIDE SEQUENCE [LARGE SCALE GENOMIC DNA]</scope>
    <source>
        <strain evidence="2">CGMCC 1.16026</strain>
    </source>
</reference>
<sequence length="125" mass="13695">MVDFRKLSSWQKAHAIALNIYELTRGLPQDEAFGMTIQLRRAATAIPQRIALAAGHDISLMSAETKKAAALTNDLEYLILLSRDLGYFTTATHELLTAEVTEVRKMLFGLARSQASPAQTPAAAH</sequence>
<dbReference type="Gene3D" id="1.20.1440.60">
    <property type="entry name" value="23S rRNA-intervening sequence"/>
    <property type="match status" value="1"/>
</dbReference>
<keyword evidence="2" id="KW-1185">Reference proteome</keyword>
<comment type="caution">
    <text evidence="1">The sequence shown here is derived from an EMBL/GenBank/DDBJ whole genome shotgun (WGS) entry which is preliminary data.</text>
</comment>
<proteinExistence type="predicted"/>
<dbReference type="NCBIfam" id="TIGR02436">
    <property type="entry name" value="four helix bundle protein"/>
    <property type="match status" value="1"/>
</dbReference>
<dbReference type="SUPFAM" id="SSF158446">
    <property type="entry name" value="IVS-encoded protein-like"/>
    <property type="match status" value="1"/>
</dbReference>
<dbReference type="Pfam" id="PF05635">
    <property type="entry name" value="23S_rRNA_IVP"/>
    <property type="match status" value="1"/>
</dbReference>
<protein>
    <submittedName>
        <fullName evidence="1">Four helix bundle protein</fullName>
    </submittedName>
</protein>
<accession>A0ABW1ZD32</accession>
<dbReference type="InterPro" id="IPR036583">
    <property type="entry name" value="23S_rRNA_IVS_sf"/>
</dbReference>
<evidence type="ECO:0000313" key="2">
    <source>
        <dbReference type="Proteomes" id="UP001596391"/>
    </source>
</evidence>
<name>A0ABW1ZD32_9BACT</name>